<feature type="compositionally biased region" description="Acidic residues" evidence="1">
    <location>
        <begin position="601"/>
        <end position="612"/>
    </location>
</feature>
<dbReference type="Pfam" id="PF16589">
    <property type="entry name" value="BRCT_2"/>
    <property type="match status" value="1"/>
</dbReference>
<proteinExistence type="predicted"/>
<dbReference type="PANTHER" id="PTHR47667:SF1">
    <property type="entry name" value="REGULATOR OF TY1 TRANSPOSITION PROTEIN 107"/>
    <property type="match status" value="1"/>
</dbReference>
<feature type="compositionally biased region" description="Basic and acidic residues" evidence="1">
    <location>
        <begin position="539"/>
        <end position="564"/>
    </location>
</feature>
<dbReference type="PROSITE" id="PS50172">
    <property type="entry name" value="BRCT"/>
    <property type="match status" value="3"/>
</dbReference>
<reference evidence="3" key="1">
    <citation type="journal article" date="2020" name="Stud. Mycol.">
        <title>101 Dothideomycetes genomes: a test case for predicting lifestyles and emergence of pathogens.</title>
        <authorList>
            <person name="Haridas S."/>
            <person name="Albert R."/>
            <person name="Binder M."/>
            <person name="Bloem J."/>
            <person name="Labutti K."/>
            <person name="Salamov A."/>
            <person name="Andreopoulos B."/>
            <person name="Baker S."/>
            <person name="Barry K."/>
            <person name="Bills G."/>
            <person name="Bluhm B."/>
            <person name="Cannon C."/>
            <person name="Castanera R."/>
            <person name="Culley D."/>
            <person name="Daum C."/>
            <person name="Ezra D."/>
            <person name="Gonzalez J."/>
            <person name="Henrissat B."/>
            <person name="Kuo A."/>
            <person name="Liang C."/>
            <person name="Lipzen A."/>
            <person name="Lutzoni F."/>
            <person name="Magnuson J."/>
            <person name="Mondo S."/>
            <person name="Nolan M."/>
            <person name="Ohm R."/>
            <person name="Pangilinan J."/>
            <person name="Park H.-J."/>
            <person name="Ramirez L."/>
            <person name="Alfaro M."/>
            <person name="Sun H."/>
            <person name="Tritt A."/>
            <person name="Yoshinaga Y."/>
            <person name="Zwiers L.-H."/>
            <person name="Turgeon B."/>
            <person name="Goodwin S."/>
            <person name="Spatafora J."/>
            <person name="Crous P."/>
            <person name="Grigoriev I."/>
        </authorList>
    </citation>
    <scope>NUCLEOTIDE SEQUENCE</scope>
    <source>
        <strain evidence="3">CBS 175.79</strain>
    </source>
</reference>
<accession>A0A6A5Y166</accession>
<dbReference type="PANTHER" id="PTHR47667">
    <property type="entry name" value="REGULATOR OF TY1 TRANSPOSITION PROTEIN 107"/>
    <property type="match status" value="1"/>
</dbReference>
<feature type="domain" description="BRCT" evidence="2">
    <location>
        <begin position="351"/>
        <end position="423"/>
    </location>
</feature>
<dbReference type="GO" id="GO:0005634">
    <property type="term" value="C:nucleus"/>
    <property type="evidence" value="ECO:0007669"/>
    <property type="project" value="TreeGrafter"/>
</dbReference>
<dbReference type="SMART" id="SM00292">
    <property type="entry name" value="BRCT"/>
    <property type="match status" value="4"/>
</dbReference>
<dbReference type="SUPFAM" id="SSF52113">
    <property type="entry name" value="BRCT domain"/>
    <property type="match status" value="6"/>
</dbReference>
<dbReference type="CDD" id="cd18436">
    <property type="entry name" value="BRCT_BRC1_like_rpt2"/>
    <property type="match status" value="1"/>
</dbReference>
<dbReference type="Proteomes" id="UP000799778">
    <property type="component" value="Unassembled WGS sequence"/>
</dbReference>
<dbReference type="GeneID" id="54287694"/>
<gene>
    <name evidence="3" type="ORF">BU24DRAFT_439329</name>
</gene>
<dbReference type="OrthoDB" id="342264at2759"/>
<dbReference type="CDD" id="cd18438">
    <property type="entry name" value="BRCT_BRC1_like_rpt4"/>
    <property type="match status" value="1"/>
</dbReference>
<sequence>MGDTAMLDGDPPIFHGLRIVIIPTDIPEERQQQLADDIKAMGGTVAPFNTSTGRIDDLADVTHIISTTSDFPDYHRALTYLEKPVVKPTWVEASAKVNKLKNPRVYSPDPALFMSELVVCCGNLPESDQEAIAGGVLAMGGQFSPIMSKSVTHLIVLEMEDPRAVLAVSKRLHCHIILPHWFDDCLKVGRKISERPYTLPDPEILKTQAEAGAIPAVRASQSIRQASNPEPVDELMQHNTSLEHLEPPRAIRAFNGKRVMFGSDLGLNDRLEQVVTDLITAGGGEVTKKVEEADIYVCNYREGNDYVSASQANKDVGNLSWLYYLITHNTWTNPMRRLMHYPRPREGIPGFGEYRISISSYTGEARVYLENLVKATGAEFTKTFKQDNTHLIAAHQHSEKYEAAKEWGVNIINHLWLEESYAKCKEQTLTDQKYSFFPPRTNLGEVLGQTEINRKAVEDAFFPKFRKPSKAVKQIIQQDGVPGSSAPNMKPSSDVNKSASPVGEKAKTAKTRGNVSTPVAPRHFEEKENQTPGTTGSRGAKDRALSKLHDAAPDIARFEKEMKRKGGVIHGGRREKDTSDDDRQAKPKGRDSNASKRSIEEVDAEEDEDSTDEAAGNEMQKKKKPKKTPIIHRVLISKDERWQGDANKEAKDKAKLRELGIFITDDYSNVDVMCAPKIVRTKKFVAALACGPTIVRTSYLDFVLTKNKLPPVEKHLLHDEEFEKEHGFRLDEAIERAKQNKKRLLRDWTIYVTDAVTGGAQTYRDIIAANGGKSNMWKGRANQINASKRTIQPVPGDVSQNQEEDEGDVIYLISEAKKSEFPLWEKFRDLAKKHDMVPRIVKTEWLLFVAMAQYVHWDPEWELNEDMVSAS</sequence>
<dbReference type="RefSeq" id="XP_033387282.1">
    <property type="nucleotide sequence ID" value="XM_033530297.1"/>
</dbReference>
<feature type="domain" description="BRCT" evidence="2">
    <location>
        <begin position="9"/>
        <end position="108"/>
    </location>
</feature>
<dbReference type="Gene3D" id="3.40.50.10190">
    <property type="entry name" value="BRCT domain"/>
    <property type="match status" value="5"/>
</dbReference>
<evidence type="ECO:0000313" key="3">
    <source>
        <dbReference type="EMBL" id="KAF2018943.1"/>
    </source>
</evidence>
<dbReference type="Pfam" id="PF16770">
    <property type="entry name" value="RTT107_BRCT_5"/>
    <property type="match status" value="1"/>
</dbReference>
<evidence type="ECO:0000256" key="1">
    <source>
        <dbReference type="SAM" id="MobiDB-lite"/>
    </source>
</evidence>
<feature type="domain" description="BRCT" evidence="2">
    <location>
        <begin position="108"/>
        <end position="199"/>
    </location>
</feature>
<dbReference type="AlphaFoldDB" id="A0A6A5Y166"/>
<keyword evidence="4" id="KW-1185">Reference proteome</keyword>
<evidence type="ECO:0000313" key="4">
    <source>
        <dbReference type="Proteomes" id="UP000799778"/>
    </source>
</evidence>
<dbReference type="GO" id="GO:1990683">
    <property type="term" value="P:DNA double-strand break attachment to nuclear envelope"/>
    <property type="evidence" value="ECO:0007669"/>
    <property type="project" value="TreeGrafter"/>
</dbReference>
<dbReference type="EMBL" id="ML978067">
    <property type="protein sequence ID" value="KAF2018943.1"/>
    <property type="molecule type" value="Genomic_DNA"/>
</dbReference>
<feature type="region of interest" description="Disordered" evidence="1">
    <location>
        <begin position="479"/>
        <end position="630"/>
    </location>
</feature>
<dbReference type="CDD" id="cd18437">
    <property type="entry name" value="BRCT_BRC1_like_rpt3"/>
    <property type="match status" value="1"/>
</dbReference>
<dbReference type="GO" id="GO:0035361">
    <property type="term" value="C:Cul8-RING ubiquitin ligase complex"/>
    <property type="evidence" value="ECO:0007669"/>
    <property type="project" value="TreeGrafter"/>
</dbReference>
<protein>
    <submittedName>
        <fullName evidence="3">BRCT domain-containing protein</fullName>
    </submittedName>
</protein>
<feature type="compositionally biased region" description="Basic and acidic residues" evidence="1">
    <location>
        <begin position="572"/>
        <end position="600"/>
    </location>
</feature>
<feature type="compositionally biased region" description="Polar residues" evidence="1">
    <location>
        <begin position="485"/>
        <end position="499"/>
    </location>
</feature>
<dbReference type="InterPro" id="IPR036420">
    <property type="entry name" value="BRCT_dom_sf"/>
</dbReference>
<dbReference type="InterPro" id="IPR001357">
    <property type="entry name" value="BRCT_dom"/>
</dbReference>
<name>A0A6A5Y166_9PLEO</name>
<dbReference type="InterPro" id="IPR053036">
    <property type="entry name" value="CellCycle_DNARepair_Reg"/>
</dbReference>
<dbReference type="Pfam" id="PF12738">
    <property type="entry name" value="PTCB-BRCT"/>
    <property type="match status" value="2"/>
</dbReference>
<dbReference type="FunFam" id="3.40.50.10190:FF:000048">
    <property type="entry name" value="DNA repair protein Rtt107"/>
    <property type="match status" value="1"/>
</dbReference>
<evidence type="ECO:0000259" key="2">
    <source>
        <dbReference type="PROSITE" id="PS50172"/>
    </source>
</evidence>
<organism evidence="3 4">
    <name type="scientific">Aaosphaeria arxii CBS 175.79</name>
    <dbReference type="NCBI Taxonomy" id="1450172"/>
    <lineage>
        <taxon>Eukaryota</taxon>
        <taxon>Fungi</taxon>
        <taxon>Dikarya</taxon>
        <taxon>Ascomycota</taxon>
        <taxon>Pezizomycotina</taxon>
        <taxon>Dothideomycetes</taxon>
        <taxon>Pleosporomycetidae</taxon>
        <taxon>Pleosporales</taxon>
        <taxon>Pleosporales incertae sedis</taxon>
        <taxon>Aaosphaeria</taxon>
    </lineage>
</organism>
<feature type="compositionally biased region" description="Basic residues" evidence="1">
    <location>
        <begin position="621"/>
        <end position="630"/>
    </location>
</feature>
<dbReference type="GO" id="GO:0006302">
    <property type="term" value="P:double-strand break repair"/>
    <property type="evidence" value="ECO:0007669"/>
    <property type="project" value="TreeGrafter"/>
</dbReference>